<evidence type="ECO:0000313" key="3">
    <source>
        <dbReference type="Proteomes" id="UP000239735"/>
    </source>
</evidence>
<dbReference type="EMBL" id="OKRB01000085">
    <property type="protein sequence ID" value="SPE20165.1"/>
    <property type="molecule type" value="Genomic_DNA"/>
</dbReference>
<dbReference type="SUPFAM" id="SSF56935">
    <property type="entry name" value="Porins"/>
    <property type="match status" value="1"/>
</dbReference>
<proteinExistence type="predicted"/>
<accession>A0A2N9LB35</accession>
<dbReference type="InterPro" id="IPR011990">
    <property type="entry name" value="TPR-like_helical_dom_sf"/>
</dbReference>
<dbReference type="OrthoDB" id="105346at2"/>
<evidence type="ECO:0000256" key="1">
    <source>
        <dbReference type="PROSITE-ProRule" id="PRU00339"/>
    </source>
</evidence>
<sequence>MECGWPLDSAGRPGNEQPLSAFRRWSIGAVLACGCLHPFAQIPTPPTPSDNQLQRLADQQKWNTIVTLIEPISPRTAQMDFYLGITQAHLGHLPEAQAALEAGRRLAPSDSRFPTELAGIAFTQKKYPQAIRRLRQAVRLAPHDDYINNFLGTAYFLEGNLEASLKYWNRMGKPAIAQVREDRQPHIDASLLDHAFAFSPAATLTLPEYLDSNARVRGLGVFPQFQFDFDARNDGKFDAVFRAHELNGFGDTKLEALFLFFQGLPFQEVDPQFYNLHREAINFTSMFRWDAQKRRIFADFSGPFEHGAKYRWDLAADLRSENWAIRNGFAGPAPVLAGFNMRTEMASFQLASHAGDRFTWAGGTEASHRNFRSVAPGAVLTPQMLASGYELSQQAQFDSTLWRVPERRFVVTAGAASDASRLWSQPSQSFEKLTGSLAWHWFPQLSGDDYETSQQFRAGKTFGQPPFDELFILGLERDNDLPLRAHIGTRDGRKGSAPLGRNYLLENWELNKNLYANGIVKLQLGPFFDIGNITDPGTQLGSHIWLFDTGAQVKLRVFGSGLVFSFGKDLRTGNNAFYVSMLE</sequence>
<dbReference type="AlphaFoldDB" id="A0A2N9LB35"/>
<name>A0A2N9LB35_9BACT</name>
<protein>
    <submittedName>
        <fullName evidence="2">Uncharacterized protein</fullName>
    </submittedName>
</protein>
<dbReference type="Gene3D" id="1.25.40.10">
    <property type="entry name" value="Tetratricopeptide repeat domain"/>
    <property type="match status" value="1"/>
</dbReference>
<dbReference type="SUPFAM" id="SSF48452">
    <property type="entry name" value="TPR-like"/>
    <property type="match status" value="1"/>
</dbReference>
<gene>
    <name evidence="2" type="ORF">SBA5_290019</name>
</gene>
<reference evidence="3" key="1">
    <citation type="submission" date="2018-02" db="EMBL/GenBank/DDBJ databases">
        <authorList>
            <person name="Hausmann B."/>
        </authorList>
    </citation>
    <scope>NUCLEOTIDE SEQUENCE [LARGE SCALE GENOMIC DNA]</scope>
    <source>
        <strain evidence="3">Peat soil MAG SbA5</strain>
    </source>
</reference>
<dbReference type="Proteomes" id="UP000239735">
    <property type="component" value="Unassembled WGS sequence"/>
</dbReference>
<keyword evidence="1" id="KW-0802">TPR repeat</keyword>
<evidence type="ECO:0000313" key="2">
    <source>
        <dbReference type="EMBL" id="SPE20165.1"/>
    </source>
</evidence>
<dbReference type="Pfam" id="PF13432">
    <property type="entry name" value="TPR_16"/>
    <property type="match status" value="1"/>
</dbReference>
<dbReference type="InterPro" id="IPR019734">
    <property type="entry name" value="TPR_rpt"/>
</dbReference>
<dbReference type="PROSITE" id="PS50005">
    <property type="entry name" value="TPR"/>
    <property type="match status" value="1"/>
</dbReference>
<feature type="repeat" description="TPR" evidence="1">
    <location>
        <begin position="111"/>
        <end position="144"/>
    </location>
</feature>
<organism evidence="2 3">
    <name type="scientific">Candidatus Sulfuritelmatomonas gaucii</name>
    <dbReference type="NCBI Taxonomy" id="2043161"/>
    <lineage>
        <taxon>Bacteria</taxon>
        <taxon>Pseudomonadati</taxon>
        <taxon>Acidobacteriota</taxon>
        <taxon>Terriglobia</taxon>
        <taxon>Terriglobales</taxon>
        <taxon>Acidobacteriaceae</taxon>
        <taxon>Candidatus Sulfuritelmatomonas</taxon>
    </lineage>
</organism>